<protein>
    <submittedName>
        <fullName evidence="1">Uncharacterized protein</fullName>
    </submittedName>
</protein>
<dbReference type="AlphaFoldDB" id="A0A1Y6C950"/>
<evidence type="ECO:0000313" key="2">
    <source>
        <dbReference type="Proteomes" id="UP000192907"/>
    </source>
</evidence>
<dbReference type="STRING" id="1513793.SAMN06296036_11522"/>
<organism evidence="1 2">
    <name type="scientific">Pseudobacteriovorax antillogorgiicola</name>
    <dbReference type="NCBI Taxonomy" id="1513793"/>
    <lineage>
        <taxon>Bacteria</taxon>
        <taxon>Pseudomonadati</taxon>
        <taxon>Bdellovibrionota</taxon>
        <taxon>Oligoflexia</taxon>
        <taxon>Oligoflexales</taxon>
        <taxon>Pseudobacteriovoracaceae</taxon>
        <taxon>Pseudobacteriovorax</taxon>
    </lineage>
</organism>
<evidence type="ECO:0000313" key="1">
    <source>
        <dbReference type="EMBL" id="SMF48959.1"/>
    </source>
</evidence>
<name>A0A1Y6C950_9BACT</name>
<keyword evidence="2" id="KW-1185">Reference proteome</keyword>
<dbReference type="Proteomes" id="UP000192907">
    <property type="component" value="Unassembled WGS sequence"/>
</dbReference>
<reference evidence="2" key="1">
    <citation type="submission" date="2017-04" db="EMBL/GenBank/DDBJ databases">
        <authorList>
            <person name="Varghese N."/>
            <person name="Submissions S."/>
        </authorList>
    </citation>
    <scope>NUCLEOTIDE SEQUENCE [LARGE SCALE GENOMIC DNA]</scope>
    <source>
        <strain evidence="2">RKEM611</strain>
    </source>
</reference>
<accession>A0A1Y6C950</accession>
<sequence>MKNQRTLNQMPEFQQGLRCFDELQQSTWSTDERLAFTLGVLARLYQEVDDKDALWSARQKIWQVEEKLGEMCRKKLELEGYNESSKDR</sequence>
<dbReference type="RefSeq" id="WP_159455477.1">
    <property type="nucleotide sequence ID" value="NZ_FWZT01000015.1"/>
</dbReference>
<gene>
    <name evidence="1" type="ORF">SAMN06296036_11522</name>
</gene>
<proteinExistence type="predicted"/>
<dbReference type="EMBL" id="FWZT01000015">
    <property type="protein sequence ID" value="SMF48959.1"/>
    <property type="molecule type" value="Genomic_DNA"/>
</dbReference>